<dbReference type="AlphaFoldDB" id="A0A6B3NHR7"/>
<gene>
    <name evidence="6" type="ORF">F6J89_27675</name>
</gene>
<keyword evidence="3 4" id="KW-0732">Signal</keyword>
<dbReference type="InterPro" id="IPR039424">
    <property type="entry name" value="SBP_5"/>
</dbReference>
<feature type="signal peptide" evidence="4">
    <location>
        <begin position="1"/>
        <end position="29"/>
    </location>
</feature>
<dbReference type="Gene3D" id="3.10.105.10">
    <property type="entry name" value="Dipeptide-binding Protein, Domain 3"/>
    <property type="match status" value="1"/>
</dbReference>
<evidence type="ECO:0000256" key="1">
    <source>
        <dbReference type="ARBA" id="ARBA00005695"/>
    </source>
</evidence>
<evidence type="ECO:0000256" key="4">
    <source>
        <dbReference type="SAM" id="SignalP"/>
    </source>
</evidence>
<dbReference type="PROSITE" id="PS51257">
    <property type="entry name" value="PROKAR_LIPOPROTEIN"/>
    <property type="match status" value="1"/>
</dbReference>
<keyword evidence="2" id="KW-0813">Transport</keyword>
<dbReference type="GO" id="GO:0043190">
    <property type="term" value="C:ATP-binding cassette (ABC) transporter complex"/>
    <property type="evidence" value="ECO:0007669"/>
    <property type="project" value="InterPro"/>
</dbReference>
<comment type="caution">
    <text evidence="6">The sequence shown here is derived from an EMBL/GenBank/DDBJ whole genome shotgun (WGS) entry which is preliminary data.</text>
</comment>
<dbReference type="CDD" id="cd08500">
    <property type="entry name" value="PBP2_NikA_DppA_OppA_like_4"/>
    <property type="match status" value="1"/>
</dbReference>
<dbReference type="PIRSF" id="PIRSF002741">
    <property type="entry name" value="MppA"/>
    <property type="match status" value="1"/>
</dbReference>
<evidence type="ECO:0000256" key="3">
    <source>
        <dbReference type="ARBA" id="ARBA00022729"/>
    </source>
</evidence>
<accession>A0A6B3NHR7</accession>
<sequence>MIWLRPWLTIKRTLPLALSLTLASLLALSGCSPSQFKSQAAQVSQLVFATPSDPATFNAPLNNSLYSVFGFINEGLLNLNGITAELEPALAESWEIAEDKKRITFTLKEGLKWSDGEPLTADDVVFTYNDVYLNPKVSTGIKDILRIGSNGAFPSVKKIDKLRVEFSVPEPFAPFLRFSGGISILPKHALQESINTTDEDGDLKFLSTWGTDTDPRQIVGAGPYRMISYTPAQRVIFERNPYYWRKDEQGNQQPYIESIVLQIIESDDNQLLRFRSGEFDSLDVKSEQFQLLKQEESRGKYTIYNGGPEAGSRSLSFNLSKARNNQEKPFVDPIKSRWFNTLTFRQAIAHAIDRETMKNNVYRGLGEVQHSPIWSQSPFYLSPEQGLKTYNYDPEKAKQMLRGAGFKYNSQGQLLDWDNNRVRFTILVKSEERTRVDAATQIAQDLSKIGIQADVQVVNFNVVLQKLLSRDWEIYVGGFAGGSIDPHSGFNIWYSQGSSHQFNQSPQPGEPPIKGWLASDWELEIDRLFQEGVRELDESKRQEIYGQFQQIIAEQVPFIYLVNQLEFSAVRNRIDNIKYSALGGAFWNLYELRVGEESPI</sequence>
<dbReference type="EMBL" id="JAAHFQ010000776">
    <property type="protein sequence ID" value="NER31297.1"/>
    <property type="molecule type" value="Genomic_DNA"/>
</dbReference>
<feature type="domain" description="Solute-binding protein family 5" evidence="5">
    <location>
        <begin position="85"/>
        <end position="498"/>
    </location>
</feature>
<dbReference type="PANTHER" id="PTHR30290:SF9">
    <property type="entry name" value="OLIGOPEPTIDE-BINDING PROTEIN APPA"/>
    <property type="match status" value="1"/>
</dbReference>
<dbReference type="Gene3D" id="3.40.190.10">
    <property type="entry name" value="Periplasmic binding protein-like II"/>
    <property type="match status" value="1"/>
</dbReference>
<feature type="chain" id="PRO_5025627809" evidence="4">
    <location>
        <begin position="30"/>
        <end position="600"/>
    </location>
</feature>
<dbReference type="PANTHER" id="PTHR30290">
    <property type="entry name" value="PERIPLASMIC BINDING COMPONENT OF ABC TRANSPORTER"/>
    <property type="match status" value="1"/>
</dbReference>
<dbReference type="GO" id="GO:0042597">
    <property type="term" value="C:periplasmic space"/>
    <property type="evidence" value="ECO:0007669"/>
    <property type="project" value="UniProtKB-ARBA"/>
</dbReference>
<dbReference type="InterPro" id="IPR030678">
    <property type="entry name" value="Peptide/Ni-bd"/>
</dbReference>
<dbReference type="Pfam" id="PF00496">
    <property type="entry name" value="SBP_bac_5"/>
    <property type="match status" value="1"/>
</dbReference>
<dbReference type="InterPro" id="IPR000914">
    <property type="entry name" value="SBP_5_dom"/>
</dbReference>
<reference evidence="6" key="1">
    <citation type="submission" date="2019-11" db="EMBL/GenBank/DDBJ databases">
        <title>Genomic insights into an expanded diversity of filamentous marine cyanobacteria reveals the extraordinary biosynthetic potential of Moorea and Okeania.</title>
        <authorList>
            <person name="Ferreira Leao T."/>
            <person name="Wang M."/>
            <person name="Moss N."/>
            <person name="Da Silva R."/>
            <person name="Sanders J."/>
            <person name="Nurk S."/>
            <person name="Gurevich A."/>
            <person name="Humphrey G."/>
            <person name="Reher R."/>
            <person name="Zhu Q."/>
            <person name="Belda-Ferre P."/>
            <person name="Glukhov E."/>
            <person name="Rex R."/>
            <person name="Dorrestein P.C."/>
            <person name="Knight R."/>
            <person name="Pevzner P."/>
            <person name="Gerwick W.H."/>
            <person name="Gerwick L."/>
        </authorList>
    </citation>
    <scope>NUCLEOTIDE SEQUENCE</scope>
    <source>
        <strain evidence="6">SIO1C4</strain>
    </source>
</reference>
<dbReference type="GO" id="GO:1904680">
    <property type="term" value="F:peptide transmembrane transporter activity"/>
    <property type="evidence" value="ECO:0007669"/>
    <property type="project" value="TreeGrafter"/>
</dbReference>
<comment type="similarity">
    <text evidence="1">Belongs to the bacterial solute-binding protein 5 family.</text>
</comment>
<proteinExistence type="inferred from homology"/>
<evidence type="ECO:0000259" key="5">
    <source>
        <dbReference type="Pfam" id="PF00496"/>
    </source>
</evidence>
<evidence type="ECO:0000313" key="6">
    <source>
        <dbReference type="EMBL" id="NER31297.1"/>
    </source>
</evidence>
<organism evidence="6">
    <name type="scientific">Symploca sp. SIO1C4</name>
    <dbReference type="NCBI Taxonomy" id="2607765"/>
    <lineage>
        <taxon>Bacteria</taxon>
        <taxon>Bacillati</taxon>
        <taxon>Cyanobacteriota</taxon>
        <taxon>Cyanophyceae</taxon>
        <taxon>Coleofasciculales</taxon>
        <taxon>Coleofasciculaceae</taxon>
        <taxon>Symploca</taxon>
    </lineage>
</organism>
<dbReference type="SUPFAM" id="SSF53850">
    <property type="entry name" value="Periplasmic binding protein-like II"/>
    <property type="match status" value="1"/>
</dbReference>
<dbReference type="GO" id="GO:0015833">
    <property type="term" value="P:peptide transport"/>
    <property type="evidence" value="ECO:0007669"/>
    <property type="project" value="TreeGrafter"/>
</dbReference>
<name>A0A6B3NHR7_9CYAN</name>
<protein>
    <submittedName>
        <fullName evidence="6">ABC transporter substrate-binding protein</fullName>
    </submittedName>
</protein>
<evidence type="ECO:0000256" key="2">
    <source>
        <dbReference type="ARBA" id="ARBA00022448"/>
    </source>
</evidence>